<gene>
    <name evidence="4" type="ORF">SAMN05216557_102502</name>
</gene>
<dbReference type="Pfam" id="PF00440">
    <property type="entry name" value="TetR_N"/>
    <property type="match status" value="1"/>
</dbReference>
<evidence type="ECO:0000256" key="1">
    <source>
        <dbReference type="ARBA" id="ARBA00023015"/>
    </source>
</evidence>
<evidence type="ECO:0000256" key="3">
    <source>
        <dbReference type="ARBA" id="ARBA00023163"/>
    </source>
</evidence>
<keyword evidence="5" id="KW-1185">Reference proteome</keyword>
<keyword evidence="3" id="KW-0804">Transcription</keyword>
<dbReference type="InterPro" id="IPR050109">
    <property type="entry name" value="HTH-type_TetR-like_transc_reg"/>
</dbReference>
<reference evidence="4 5" key="1">
    <citation type="submission" date="2016-10" db="EMBL/GenBank/DDBJ databases">
        <authorList>
            <person name="Varghese N."/>
            <person name="Submissions S."/>
        </authorList>
    </citation>
    <scope>NUCLEOTIDE SEQUENCE [LARGE SCALE GENOMIC DNA]</scope>
    <source>
        <strain evidence="4 5">S7-754</strain>
    </source>
</reference>
<proteinExistence type="predicted"/>
<evidence type="ECO:0000256" key="2">
    <source>
        <dbReference type="ARBA" id="ARBA00023125"/>
    </source>
</evidence>
<keyword evidence="1" id="KW-0805">Transcription regulation</keyword>
<protein>
    <submittedName>
        <fullName evidence="4">DNA-binding transcriptional regulator, AcrR family</fullName>
    </submittedName>
</protein>
<evidence type="ECO:0000313" key="5">
    <source>
        <dbReference type="Proteomes" id="UP000323502"/>
    </source>
</evidence>
<dbReference type="SUPFAM" id="SSF46689">
    <property type="entry name" value="Homeodomain-like"/>
    <property type="match status" value="1"/>
</dbReference>
<evidence type="ECO:0000313" key="4">
    <source>
        <dbReference type="EMBL" id="SDF20107.1"/>
    </source>
</evidence>
<keyword evidence="2 4" id="KW-0238">DNA-binding</keyword>
<dbReference type="EMBL" id="FNBI01000002">
    <property type="protein sequence ID" value="SDF20107.1"/>
    <property type="molecule type" value="Genomic_DNA"/>
</dbReference>
<dbReference type="Gene3D" id="1.10.357.10">
    <property type="entry name" value="Tetracycline Repressor, domain 2"/>
    <property type="match status" value="1"/>
</dbReference>
<dbReference type="PANTHER" id="PTHR30055:SF234">
    <property type="entry name" value="HTH-TYPE TRANSCRIPTIONAL REGULATOR BETI"/>
    <property type="match status" value="1"/>
</dbReference>
<dbReference type="InterPro" id="IPR001647">
    <property type="entry name" value="HTH_TetR"/>
</dbReference>
<organism evidence="4 5">
    <name type="scientific">Sphingomonas carotinifaciens</name>
    <dbReference type="NCBI Taxonomy" id="1166323"/>
    <lineage>
        <taxon>Bacteria</taxon>
        <taxon>Pseudomonadati</taxon>
        <taxon>Pseudomonadota</taxon>
        <taxon>Alphaproteobacteria</taxon>
        <taxon>Sphingomonadales</taxon>
        <taxon>Sphingomonadaceae</taxon>
        <taxon>Sphingomonas</taxon>
    </lineage>
</organism>
<accession>A0A1G7J522</accession>
<name>A0A1G7J522_9SPHN</name>
<dbReference type="GO" id="GO:0000976">
    <property type="term" value="F:transcription cis-regulatory region binding"/>
    <property type="evidence" value="ECO:0007669"/>
    <property type="project" value="TreeGrafter"/>
</dbReference>
<dbReference type="GO" id="GO:0003700">
    <property type="term" value="F:DNA-binding transcription factor activity"/>
    <property type="evidence" value="ECO:0007669"/>
    <property type="project" value="TreeGrafter"/>
</dbReference>
<sequence>MEASTRRRLPPEESRAQALDAARALLIESGPQAITLKAVAARMGRTHANLLHHFGSAADLQRALAERMATDITRQIGVAVQAARSGAGDPAAIVALTFDAFGREGGGALASWVILTGERGVFDPMLTAIRELVEQLSSNPADPADRVFLAETTLSLVLTALGQALIGQQLAAALGLDGEAARGLALRHLLAAHDAHGAPRPSQD</sequence>
<dbReference type="RefSeq" id="WP_235903931.1">
    <property type="nucleotide sequence ID" value="NZ_FNBI01000002.1"/>
</dbReference>
<dbReference type="InterPro" id="IPR009057">
    <property type="entry name" value="Homeodomain-like_sf"/>
</dbReference>
<dbReference type="Proteomes" id="UP000323502">
    <property type="component" value="Unassembled WGS sequence"/>
</dbReference>
<dbReference type="PROSITE" id="PS50977">
    <property type="entry name" value="HTH_TETR_2"/>
    <property type="match status" value="1"/>
</dbReference>
<dbReference type="PANTHER" id="PTHR30055">
    <property type="entry name" value="HTH-TYPE TRANSCRIPTIONAL REGULATOR RUTR"/>
    <property type="match status" value="1"/>
</dbReference>
<dbReference type="AlphaFoldDB" id="A0A1G7J522"/>